<reference evidence="2" key="1">
    <citation type="submission" date="2015-11" db="EMBL/GenBank/DDBJ databases">
        <title>De novo transcriptome assembly of four potential Pierce s Disease insect vectors from Arizona vineyards.</title>
        <authorList>
            <person name="Tassone E.E."/>
        </authorList>
    </citation>
    <scope>NUCLEOTIDE SEQUENCE</scope>
</reference>
<name>A0A1B6I5F5_9HEMI</name>
<dbReference type="AlphaFoldDB" id="A0A1B6I5F5"/>
<accession>A0A1B6I5F5</accession>
<evidence type="ECO:0000313" key="2">
    <source>
        <dbReference type="EMBL" id="JAS82127.1"/>
    </source>
</evidence>
<dbReference type="EMBL" id="GECU01025579">
    <property type="protein sequence ID" value="JAS82127.1"/>
    <property type="molecule type" value="Transcribed_RNA"/>
</dbReference>
<feature type="non-terminal residue" evidence="2">
    <location>
        <position position="1"/>
    </location>
</feature>
<feature type="non-terminal residue" evidence="2">
    <location>
        <position position="188"/>
    </location>
</feature>
<organism evidence="2">
    <name type="scientific">Homalodisca liturata</name>
    <dbReference type="NCBI Taxonomy" id="320908"/>
    <lineage>
        <taxon>Eukaryota</taxon>
        <taxon>Metazoa</taxon>
        <taxon>Ecdysozoa</taxon>
        <taxon>Arthropoda</taxon>
        <taxon>Hexapoda</taxon>
        <taxon>Insecta</taxon>
        <taxon>Pterygota</taxon>
        <taxon>Neoptera</taxon>
        <taxon>Paraneoptera</taxon>
        <taxon>Hemiptera</taxon>
        <taxon>Auchenorrhyncha</taxon>
        <taxon>Membracoidea</taxon>
        <taxon>Cicadellidae</taxon>
        <taxon>Cicadellinae</taxon>
        <taxon>Proconiini</taxon>
        <taxon>Homalodisca</taxon>
    </lineage>
</organism>
<evidence type="ECO:0000256" key="1">
    <source>
        <dbReference type="SAM" id="MobiDB-lite"/>
    </source>
</evidence>
<proteinExistence type="predicted"/>
<feature type="compositionally biased region" description="Pro residues" evidence="1">
    <location>
        <begin position="77"/>
        <end position="88"/>
    </location>
</feature>
<feature type="region of interest" description="Disordered" evidence="1">
    <location>
        <begin position="67"/>
        <end position="93"/>
    </location>
</feature>
<sequence>KEVLWIEPSQNEETDVREVVRELIQGWKVYYKAQIVQFAYAMVREALSQTSDVIQRNRELERICRHIKDRPGSSPETLPPTTPSPPTSSLPGGLSLPDIMWPFRYPRKPFNRVDMEIIKHVVGSHDCMEGIRKRIYIGKLNLGSSFPRQFRVRGLEVSKGLADQRITMNENANLAIDIGREYFTVRIP</sequence>
<gene>
    <name evidence="2" type="ORF">g.7224</name>
</gene>
<protein>
    <submittedName>
        <fullName evidence="2">Uncharacterized protein</fullName>
    </submittedName>
</protein>